<dbReference type="HAMAP" id="MF_00125">
    <property type="entry name" value="HisZ"/>
    <property type="match status" value="1"/>
</dbReference>
<dbReference type="PANTHER" id="PTHR43707">
    <property type="entry name" value="HISTIDYL-TRNA SYNTHETASE"/>
    <property type="match status" value="1"/>
</dbReference>
<name>A0ABD6Y4D8_LIMRT</name>
<dbReference type="CDD" id="cd00773">
    <property type="entry name" value="HisRS-like_core"/>
    <property type="match status" value="1"/>
</dbReference>
<evidence type="ECO:0000256" key="3">
    <source>
        <dbReference type="ARBA" id="ARBA00005539"/>
    </source>
</evidence>
<dbReference type="InterPro" id="IPR004516">
    <property type="entry name" value="HisRS/HisZ"/>
</dbReference>
<evidence type="ECO:0000256" key="10">
    <source>
        <dbReference type="PIRSR" id="PIRSR001549-1"/>
    </source>
</evidence>
<keyword evidence="6 9" id="KW-0028">Amino-acid biosynthesis</keyword>
<comment type="pathway">
    <text evidence="2 9">Amino-acid biosynthesis; L-histidine biosynthesis; L-histidine from 5-phospho-alpha-D-ribose 1-diphosphate: step 1/9.</text>
</comment>
<comment type="similarity">
    <text evidence="3 9">Belongs to the class-II aminoacyl-tRNA synthetase family. HisZ subfamily.</text>
</comment>
<protein>
    <recommendedName>
        <fullName evidence="4 9">ATP phosphoribosyltransferase regulatory subunit</fullName>
    </recommendedName>
</protein>
<evidence type="ECO:0000256" key="4">
    <source>
        <dbReference type="ARBA" id="ARBA00020397"/>
    </source>
</evidence>
<dbReference type="InterPro" id="IPR045864">
    <property type="entry name" value="aa-tRNA-synth_II/BPL/LPL"/>
</dbReference>
<comment type="subcellular location">
    <subcellularLocation>
        <location evidence="1 9">Cytoplasm</location>
    </subcellularLocation>
</comment>
<dbReference type="SUPFAM" id="SSF55681">
    <property type="entry name" value="Class II aaRS and biotin synthetases"/>
    <property type="match status" value="1"/>
</dbReference>
<feature type="binding site" evidence="10">
    <location>
        <position position="121"/>
    </location>
    <ligand>
        <name>L-histidine</name>
        <dbReference type="ChEBI" id="CHEBI:57595"/>
    </ligand>
</feature>
<dbReference type="Gene3D" id="3.30.930.10">
    <property type="entry name" value="Bira Bifunctional Protein, Domain 2"/>
    <property type="match status" value="1"/>
</dbReference>
<comment type="subunit">
    <text evidence="9">Heteromultimer composed of HisG and HisZ subunits.</text>
</comment>
<keyword evidence="12" id="KW-0808">Transferase</keyword>
<comment type="caution">
    <text evidence="12">The sequence shown here is derived from an EMBL/GenBank/DDBJ whole genome shotgun (WGS) entry which is preliminary data.</text>
</comment>
<accession>A0ABD6Y4D8</accession>
<keyword evidence="7 9" id="KW-0368">Histidine biosynthesis</keyword>
<comment type="function">
    <text evidence="8 9">Required for the first step of histidine biosynthesis. May allow the feedback regulation of ATP phosphoribosyltransferase activity by histidine.</text>
</comment>
<evidence type="ECO:0000256" key="6">
    <source>
        <dbReference type="ARBA" id="ARBA00022605"/>
    </source>
</evidence>
<evidence type="ECO:0000256" key="5">
    <source>
        <dbReference type="ARBA" id="ARBA00022490"/>
    </source>
</evidence>
<feature type="binding site" evidence="10">
    <location>
        <begin position="79"/>
        <end position="81"/>
    </location>
    <ligand>
        <name>L-histidine</name>
        <dbReference type="ChEBI" id="CHEBI:57595"/>
    </ligand>
</feature>
<dbReference type="Pfam" id="PF13393">
    <property type="entry name" value="tRNA-synt_His"/>
    <property type="match status" value="1"/>
</dbReference>
<dbReference type="PIRSF" id="PIRSF001549">
    <property type="entry name" value="His-tRNA_synth"/>
    <property type="match status" value="1"/>
</dbReference>
<dbReference type="InterPro" id="IPR041715">
    <property type="entry name" value="HisRS-like_core"/>
</dbReference>
<dbReference type="AlphaFoldDB" id="A0ABD6Y4D8"/>
<dbReference type="GO" id="GO:0000105">
    <property type="term" value="P:L-histidine biosynthetic process"/>
    <property type="evidence" value="ECO:0007669"/>
    <property type="project" value="UniProtKB-UniRule"/>
</dbReference>
<keyword evidence="5 9" id="KW-0963">Cytoplasm</keyword>
<feature type="binding site" evidence="10">
    <location>
        <begin position="270"/>
        <end position="271"/>
    </location>
    <ligand>
        <name>L-histidine</name>
        <dbReference type="ChEBI" id="CHEBI:57595"/>
    </ligand>
</feature>
<organism evidence="12 13">
    <name type="scientific">Limosilactobacillus reuteri</name>
    <name type="common">Lactobacillus reuteri</name>
    <dbReference type="NCBI Taxonomy" id="1598"/>
    <lineage>
        <taxon>Bacteria</taxon>
        <taxon>Bacillati</taxon>
        <taxon>Bacillota</taxon>
        <taxon>Bacilli</taxon>
        <taxon>Lactobacillales</taxon>
        <taxon>Lactobacillaceae</taxon>
        <taxon>Limosilactobacillus</taxon>
    </lineage>
</organism>
<keyword evidence="12" id="KW-0328">Glycosyltransferase</keyword>
<evidence type="ECO:0000259" key="11">
    <source>
        <dbReference type="Pfam" id="PF13393"/>
    </source>
</evidence>
<evidence type="ECO:0000256" key="9">
    <source>
        <dbReference type="HAMAP-Rule" id="MF_00125"/>
    </source>
</evidence>
<dbReference type="GO" id="GO:0005737">
    <property type="term" value="C:cytoplasm"/>
    <property type="evidence" value="ECO:0007669"/>
    <property type="project" value="UniProtKB-SubCell"/>
</dbReference>
<feature type="domain" description="Class II Histidinyl-tRNA synthetase (HisRS)-like catalytic core" evidence="11">
    <location>
        <begin position="21"/>
        <end position="315"/>
    </location>
</feature>
<evidence type="ECO:0000313" key="12">
    <source>
        <dbReference type="EMBL" id="PWT36594.1"/>
    </source>
</evidence>
<dbReference type="Proteomes" id="UP000245735">
    <property type="component" value="Unassembled WGS sequence"/>
</dbReference>
<dbReference type="GO" id="GO:0016757">
    <property type="term" value="F:glycosyltransferase activity"/>
    <property type="evidence" value="ECO:0007669"/>
    <property type="project" value="UniProtKB-KW"/>
</dbReference>
<proteinExistence type="inferred from homology"/>
<feature type="binding site" evidence="10">
    <location>
        <position position="125"/>
    </location>
    <ligand>
        <name>L-histidine</name>
        <dbReference type="ChEBI" id="CHEBI:57595"/>
    </ligand>
</feature>
<gene>
    <name evidence="9" type="primary">hisZ</name>
    <name evidence="12" type="ORF">DKZ35_09505</name>
</gene>
<evidence type="ECO:0000256" key="7">
    <source>
        <dbReference type="ARBA" id="ARBA00023102"/>
    </source>
</evidence>
<evidence type="ECO:0000256" key="2">
    <source>
        <dbReference type="ARBA" id="ARBA00004667"/>
    </source>
</evidence>
<dbReference type="GO" id="GO:0140096">
    <property type="term" value="F:catalytic activity, acting on a protein"/>
    <property type="evidence" value="ECO:0007669"/>
    <property type="project" value="UniProtKB-ARBA"/>
</dbReference>
<sequence>MRALKRIKLPTGLCDEFGIVAEQRDILSQQLLAAFRHKGYTRIATPLLEQEKLFQNYELKDQMYKFTDADGRSLVLRPDLTLPIARFLANNNVSLPRKFYYLGEKFSIGQQFMGQRNELTQAGVELVGFNSIKAEIECLLIIHWINRQFLNNQLTIELGDAQLVTKVLSNLNISATKQAAIATALFAKNFPRYQELIKGFITNPLYPFLKKWPRLFGSVEGIEDELADVQLPSLAKPIVANLLKLAKFVQHNFADQQVIIDLSSAVPQKYYTGVIFKAYMAQINNYVISGGRYDQLLANFQQKSEAAVGLGINIDLLTKLSNPPLAEKNKLVFAPLQAYPTALKLVNENDNYSLALADNLAGAKQEAATAGMDLITIGGE</sequence>
<reference evidence="13" key="1">
    <citation type="journal article" date="2018" name="Front. Microbiol.">
        <title>Comparative Genomics of the Herbivore Gut Symbiont Lactobacillus reuteri Reveals Genetic Diversity and Lifestyle Adaptation.</title>
        <authorList>
            <person name="Zhao J."/>
        </authorList>
    </citation>
    <scope>NUCLEOTIDE SEQUENCE [LARGE SCALE GENOMIC DNA]</scope>
    <source>
        <strain evidence="13">LR9</strain>
    </source>
</reference>
<evidence type="ECO:0000313" key="13">
    <source>
        <dbReference type="Proteomes" id="UP000245735"/>
    </source>
</evidence>
<dbReference type="PANTHER" id="PTHR43707:SF6">
    <property type="entry name" value="ATP PHOSPHORIBOSYLTRANSFERASE REGULATORY SUBUNIT"/>
    <property type="match status" value="1"/>
</dbReference>
<evidence type="ECO:0000256" key="8">
    <source>
        <dbReference type="ARBA" id="ARBA00025246"/>
    </source>
</evidence>
<dbReference type="EMBL" id="QGHV01000070">
    <property type="protein sequence ID" value="PWT36594.1"/>
    <property type="molecule type" value="Genomic_DNA"/>
</dbReference>
<dbReference type="InterPro" id="IPR004517">
    <property type="entry name" value="HisZ"/>
</dbReference>
<evidence type="ECO:0000256" key="1">
    <source>
        <dbReference type="ARBA" id="ARBA00004496"/>
    </source>
</evidence>
<comment type="miscellaneous">
    <text evidence="9">This function is generally fulfilled by the C-terminal part of HisG, which is missing in some bacteria such as this one.</text>
</comment>